<dbReference type="InterPro" id="IPR000232">
    <property type="entry name" value="HSF_DNA-bd"/>
</dbReference>
<comment type="caution">
    <text evidence="7">The sequence shown here is derived from an EMBL/GenBank/DDBJ whole genome shotgun (WGS) entry which is preliminary data.</text>
</comment>
<dbReference type="AlphaFoldDB" id="A0AAD8XW55"/>
<gene>
    <name evidence="7" type="ORF">QTG54_014421</name>
</gene>
<feature type="non-terminal residue" evidence="7">
    <location>
        <position position="1"/>
    </location>
</feature>
<protein>
    <submittedName>
        <fullName evidence="7">Heat shock factor family protein</fullName>
    </submittedName>
</protein>
<evidence type="ECO:0000313" key="7">
    <source>
        <dbReference type="EMBL" id="KAK1734961.1"/>
    </source>
</evidence>
<dbReference type="PANTHER" id="PTHR10015:SF206">
    <property type="entry name" value="HSF-TYPE DNA-BINDING DOMAIN-CONTAINING PROTEIN"/>
    <property type="match status" value="1"/>
</dbReference>
<dbReference type="GO" id="GO:0003700">
    <property type="term" value="F:DNA-binding transcription factor activity"/>
    <property type="evidence" value="ECO:0007669"/>
    <property type="project" value="InterPro"/>
</dbReference>
<evidence type="ECO:0000313" key="8">
    <source>
        <dbReference type="Proteomes" id="UP001224775"/>
    </source>
</evidence>
<dbReference type="Pfam" id="PF00447">
    <property type="entry name" value="HSF_DNA-bind"/>
    <property type="match status" value="1"/>
</dbReference>
<keyword evidence="3" id="KW-0539">Nucleus</keyword>
<keyword evidence="8" id="KW-1185">Reference proteome</keyword>
<dbReference type="Proteomes" id="UP001224775">
    <property type="component" value="Unassembled WGS sequence"/>
</dbReference>
<keyword evidence="2" id="KW-0238">DNA-binding</keyword>
<comment type="subcellular location">
    <subcellularLocation>
        <location evidence="1">Nucleus</location>
    </subcellularLocation>
</comment>
<dbReference type="InterPro" id="IPR036390">
    <property type="entry name" value="WH_DNA-bd_sf"/>
</dbReference>
<accession>A0AAD8XW55</accession>
<dbReference type="EMBL" id="JATAAI010000036">
    <property type="protein sequence ID" value="KAK1734961.1"/>
    <property type="molecule type" value="Genomic_DNA"/>
</dbReference>
<dbReference type="PANTHER" id="PTHR10015">
    <property type="entry name" value="HEAT SHOCK TRANSCRIPTION FACTOR"/>
    <property type="match status" value="1"/>
</dbReference>
<name>A0AAD8XW55_9STRA</name>
<evidence type="ECO:0000259" key="6">
    <source>
        <dbReference type="SMART" id="SM00415"/>
    </source>
</evidence>
<dbReference type="GO" id="GO:0043565">
    <property type="term" value="F:sequence-specific DNA binding"/>
    <property type="evidence" value="ECO:0007669"/>
    <property type="project" value="InterPro"/>
</dbReference>
<feature type="domain" description="HSF-type DNA-binding" evidence="6">
    <location>
        <begin position="36"/>
        <end position="143"/>
    </location>
</feature>
<organism evidence="7 8">
    <name type="scientific">Skeletonema marinoi</name>
    <dbReference type="NCBI Taxonomy" id="267567"/>
    <lineage>
        <taxon>Eukaryota</taxon>
        <taxon>Sar</taxon>
        <taxon>Stramenopiles</taxon>
        <taxon>Ochrophyta</taxon>
        <taxon>Bacillariophyta</taxon>
        <taxon>Coscinodiscophyceae</taxon>
        <taxon>Thalassiosirophycidae</taxon>
        <taxon>Thalassiosirales</taxon>
        <taxon>Skeletonemataceae</taxon>
        <taxon>Skeletonema</taxon>
        <taxon>Skeletonema marinoi-dohrnii complex</taxon>
    </lineage>
</organism>
<sequence>NIIMSLRKTLARRVTADAESTPATSKSVMNMQKEHQQQTFPFKLYEMIEYACKYEFISSLSWSADGSIFIIHDKDAMMGDLAPMFFKQTKFRSFVSDLLAVCTRQLNLWGFVRTETLGGERGGWQHENFIRGRHDLLKEIERTEIKSGVKMSSSITKAQASSRSAGRAAKSEKEVDVLADENSQASISSYKDVSAHVHNTGFAATASPVMHAPQVSDFQHSDRITVSNVIYEEQSKVLDVVSLSLSSVQRYSDSDESSSSTTTAAEVANSEHAEAMYSHDQPFSVDDMMYLASIFENDKHQSHVEDLSSILSLNEETSVEDYSFNL</sequence>
<reference evidence="7" key="1">
    <citation type="submission" date="2023-06" db="EMBL/GenBank/DDBJ databases">
        <title>Survivors Of The Sea: Transcriptome response of Skeletonema marinoi to long-term dormancy.</title>
        <authorList>
            <person name="Pinder M.I.M."/>
            <person name="Kourtchenko O."/>
            <person name="Robertson E.K."/>
            <person name="Larsson T."/>
            <person name="Maumus F."/>
            <person name="Osuna-Cruz C.M."/>
            <person name="Vancaester E."/>
            <person name="Stenow R."/>
            <person name="Vandepoele K."/>
            <person name="Ploug H."/>
            <person name="Bruchert V."/>
            <person name="Godhe A."/>
            <person name="Topel M."/>
        </authorList>
    </citation>
    <scope>NUCLEOTIDE SEQUENCE</scope>
    <source>
        <strain evidence="7">R05AC</strain>
    </source>
</reference>
<evidence type="ECO:0000256" key="3">
    <source>
        <dbReference type="ARBA" id="ARBA00023242"/>
    </source>
</evidence>
<dbReference type="SMART" id="SM00415">
    <property type="entry name" value="HSF"/>
    <property type="match status" value="1"/>
</dbReference>
<proteinExistence type="inferred from homology"/>
<dbReference type="SUPFAM" id="SSF46785">
    <property type="entry name" value="Winged helix' DNA-binding domain"/>
    <property type="match status" value="1"/>
</dbReference>
<evidence type="ECO:0000256" key="2">
    <source>
        <dbReference type="ARBA" id="ARBA00023125"/>
    </source>
</evidence>
<feature type="region of interest" description="Disordered" evidence="5">
    <location>
        <begin position="156"/>
        <end position="177"/>
    </location>
</feature>
<dbReference type="InterPro" id="IPR036388">
    <property type="entry name" value="WH-like_DNA-bd_sf"/>
</dbReference>
<evidence type="ECO:0000256" key="5">
    <source>
        <dbReference type="SAM" id="MobiDB-lite"/>
    </source>
</evidence>
<feature type="compositionally biased region" description="Low complexity" evidence="5">
    <location>
        <begin position="157"/>
        <end position="168"/>
    </location>
</feature>
<keyword evidence="7" id="KW-0346">Stress response</keyword>
<evidence type="ECO:0000256" key="4">
    <source>
        <dbReference type="RuleBase" id="RU004020"/>
    </source>
</evidence>
<dbReference type="Gene3D" id="1.10.10.10">
    <property type="entry name" value="Winged helix-like DNA-binding domain superfamily/Winged helix DNA-binding domain"/>
    <property type="match status" value="1"/>
</dbReference>
<comment type="similarity">
    <text evidence="4">Belongs to the HSF family.</text>
</comment>
<dbReference type="GO" id="GO:0005634">
    <property type="term" value="C:nucleus"/>
    <property type="evidence" value="ECO:0007669"/>
    <property type="project" value="UniProtKB-SubCell"/>
</dbReference>
<evidence type="ECO:0000256" key="1">
    <source>
        <dbReference type="ARBA" id="ARBA00004123"/>
    </source>
</evidence>